<dbReference type="Proteomes" id="UP001226867">
    <property type="component" value="Unassembled WGS sequence"/>
</dbReference>
<dbReference type="EMBL" id="JAUSRO010000002">
    <property type="protein sequence ID" value="MDP9898288.1"/>
    <property type="molecule type" value="Genomic_DNA"/>
</dbReference>
<comment type="caution">
    <text evidence="4">The sequence shown here is derived from an EMBL/GenBank/DDBJ whole genome shotgun (WGS) entry which is preliminary data.</text>
</comment>
<evidence type="ECO:0000313" key="5">
    <source>
        <dbReference type="Proteomes" id="UP001226867"/>
    </source>
</evidence>
<evidence type="ECO:0000259" key="3">
    <source>
        <dbReference type="PROSITE" id="PS51123"/>
    </source>
</evidence>
<dbReference type="InterPro" id="IPR050330">
    <property type="entry name" value="Bact_OuterMem_StrucFunc"/>
</dbReference>
<feature type="chain" id="PRO_5047335714" evidence="2">
    <location>
        <begin position="21"/>
        <end position="201"/>
    </location>
</feature>
<keyword evidence="2" id="KW-0732">Signal</keyword>
<proteinExistence type="predicted"/>
<protein>
    <submittedName>
        <fullName evidence="4">Outer membrane protein OmpA-like peptidoglycan-associated protein</fullName>
    </submittedName>
</protein>
<keyword evidence="5" id="KW-1185">Reference proteome</keyword>
<dbReference type="PROSITE" id="PS51257">
    <property type="entry name" value="PROKAR_LIPOPROTEIN"/>
    <property type="match status" value="1"/>
</dbReference>
<dbReference type="PROSITE" id="PS51123">
    <property type="entry name" value="OMPA_2"/>
    <property type="match status" value="1"/>
</dbReference>
<organism evidence="4 5">
    <name type="scientific">Variovorax ginsengisoli</name>
    <dbReference type="NCBI Taxonomy" id="363844"/>
    <lineage>
        <taxon>Bacteria</taxon>
        <taxon>Pseudomonadati</taxon>
        <taxon>Pseudomonadota</taxon>
        <taxon>Betaproteobacteria</taxon>
        <taxon>Burkholderiales</taxon>
        <taxon>Comamonadaceae</taxon>
        <taxon>Variovorax</taxon>
    </lineage>
</organism>
<dbReference type="InterPro" id="IPR006665">
    <property type="entry name" value="OmpA-like"/>
</dbReference>
<dbReference type="InterPro" id="IPR036737">
    <property type="entry name" value="OmpA-like_sf"/>
</dbReference>
<evidence type="ECO:0000313" key="4">
    <source>
        <dbReference type="EMBL" id="MDP9898288.1"/>
    </source>
</evidence>
<feature type="signal peptide" evidence="2">
    <location>
        <begin position="1"/>
        <end position="20"/>
    </location>
</feature>
<dbReference type="PANTHER" id="PTHR30329">
    <property type="entry name" value="STATOR ELEMENT OF FLAGELLAR MOTOR COMPLEX"/>
    <property type="match status" value="1"/>
</dbReference>
<evidence type="ECO:0000256" key="2">
    <source>
        <dbReference type="SAM" id="SignalP"/>
    </source>
</evidence>
<gene>
    <name evidence="4" type="ORF">J2W36_000523</name>
</gene>
<dbReference type="PANTHER" id="PTHR30329:SF21">
    <property type="entry name" value="LIPOPROTEIN YIAD-RELATED"/>
    <property type="match status" value="1"/>
</dbReference>
<dbReference type="Pfam" id="PF00691">
    <property type="entry name" value="OmpA"/>
    <property type="match status" value="1"/>
</dbReference>
<accession>A0ABT9S1R1</accession>
<sequence>MTHPRLLGLLALAALLAACAAPPATRVVLLPQADGRPSAVVVSAKGGSETLDTPYQRATASSRATGAPVVDRADPAQVRADNAALFDLAPPPAQRYTVFFETGGTVLTIASIQTMTDVVSAALARSGGEILVTGHTDTTGMAAQNDALSLLRAQQVRQLFIARGFPANRIEAVGRGERELAVPTADNVDEPRNRRVTIEVR</sequence>
<keyword evidence="1" id="KW-0472">Membrane</keyword>
<name>A0ABT9S1R1_9BURK</name>
<dbReference type="Gene3D" id="3.30.1330.60">
    <property type="entry name" value="OmpA-like domain"/>
    <property type="match status" value="1"/>
</dbReference>
<dbReference type="SUPFAM" id="SSF103088">
    <property type="entry name" value="OmpA-like"/>
    <property type="match status" value="1"/>
</dbReference>
<feature type="domain" description="OmpA-like" evidence="3">
    <location>
        <begin position="87"/>
        <end position="201"/>
    </location>
</feature>
<reference evidence="4 5" key="1">
    <citation type="submission" date="2023-07" db="EMBL/GenBank/DDBJ databases">
        <title>Sorghum-associated microbial communities from plants grown in Nebraska, USA.</title>
        <authorList>
            <person name="Schachtman D."/>
        </authorList>
    </citation>
    <scope>NUCLEOTIDE SEQUENCE [LARGE SCALE GENOMIC DNA]</scope>
    <source>
        <strain evidence="4 5">DS1607</strain>
    </source>
</reference>
<dbReference type="CDD" id="cd07185">
    <property type="entry name" value="OmpA_C-like"/>
    <property type="match status" value="1"/>
</dbReference>
<dbReference type="RefSeq" id="WP_307688114.1">
    <property type="nucleotide sequence ID" value="NZ_JAUSRO010000002.1"/>
</dbReference>
<evidence type="ECO:0000256" key="1">
    <source>
        <dbReference type="PROSITE-ProRule" id="PRU00473"/>
    </source>
</evidence>